<name>A0A640KVK6_LEITA</name>
<dbReference type="EMBL" id="BLBS01000057">
    <property type="protein sequence ID" value="GET93693.1"/>
    <property type="molecule type" value="Genomic_DNA"/>
</dbReference>
<dbReference type="Proteomes" id="UP000419144">
    <property type="component" value="Unassembled WGS sequence"/>
</dbReference>
<dbReference type="InterPro" id="IPR016193">
    <property type="entry name" value="Cytidine_deaminase-like"/>
</dbReference>
<evidence type="ECO:0000256" key="1">
    <source>
        <dbReference type="SAM" id="MobiDB-lite"/>
    </source>
</evidence>
<dbReference type="VEuPathDB" id="TriTrypDB:LtaPh_3660900"/>
<keyword evidence="3" id="KW-1185">Reference proteome</keyword>
<dbReference type="Gene3D" id="3.40.140.10">
    <property type="entry name" value="Cytidine Deaminase, domain 2"/>
    <property type="match status" value="1"/>
</dbReference>
<dbReference type="FunFam" id="3.40.140.10:FF:000102">
    <property type="entry name" value="Uncharacterized protein"/>
    <property type="match status" value="1"/>
</dbReference>
<dbReference type="AlphaFoldDB" id="A0A640KVK6"/>
<dbReference type="SUPFAM" id="SSF53927">
    <property type="entry name" value="Cytidine deaminase-like"/>
    <property type="match status" value="1"/>
</dbReference>
<proteinExistence type="predicted"/>
<protein>
    <submittedName>
        <fullName evidence="2">Uncharacterized protein</fullName>
    </submittedName>
</protein>
<dbReference type="GO" id="GO:0003824">
    <property type="term" value="F:catalytic activity"/>
    <property type="evidence" value="ECO:0007669"/>
    <property type="project" value="InterPro"/>
</dbReference>
<reference evidence="2" key="1">
    <citation type="submission" date="2019-11" db="EMBL/GenBank/DDBJ databases">
        <title>Leishmania tarentolae CDS.</title>
        <authorList>
            <person name="Goto Y."/>
            <person name="Yamagishi J."/>
        </authorList>
    </citation>
    <scope>NUCLEOTIDE SEQUENCE [LARGE SCALE GENOMIC DNA]</scope>
    <source>
        <strain evidence="2">Parrot Tar II</strain>
    </source>
</reference>
<accession>A0A640KVK6</accession>
<dbReference type="InterPro" id="IPR032723">
    <property type="entry name" value="Deaminase_LmjF365940"/>
</dbReference>
<evidence type="ECO:0000313" key="2">
    <source>
        <dbReference type="EMBL" id="GET93693.1"/>
    </source>
</evidence>
<sequence>MLYTGKAKTFPHAEVHRDDVSSRCTTCARANRSFVSVYVSSGFFIVLLRCFTQVPRCQARVCLALSFRCLVAVLLDVVFPLCTASAPVLYGCLSLIMSELATQTFCSIPFYKGYLPLSDARHAQCYVVLALTTDDAPLLYDDDVCASGLPGKGYLETKASSTTFGRPVTPECTDSTSQTALLHPLSVAPLSPVDRSPTTRSCSTTNENSHVPPNLLSSSMESTGIHSTGAPTNASRRGISFYLVHKRDVQPPPIRFYVSPKKVHRCFRGCERSGCSCDRIHFQPDAWRMRLETLPRLPLMVARAGHYMRLASTQIQPTAGYFFALGLRKARVLPAVVPTMCRFNTACRNGIRCLYIHADTTVTPEQVQTSEITLRAWGRRVMDKALPSNEVNAFFEFLDQQGVRTVGEMQILGNAAFDSLAARIPLQWAEAFLTLSVLRDFDTKMPLKDALIAFPRIEAPVKLPGFLNTVGDLLNLTVSSFMQLQVAPFVMNACSLIRARYGTHETFGIIDLKKEQPNTFFTNATRMIQNFCRSHAHCSWRKHDPTRPVVTSVLTFVDVNNCHCHLNGVNSEVMHEELIEAAIPSDIEEMGTPSRSWCQCMRRGVIAVNYELSTPSGSRCSEQNAMGKLASLGVPTWGVREVFVHSMSAKEANPLFPCGVCENMLRKVTKDVLAHYGGDVTLYMFDATTPRKIVFLTIPEISNRDGANFKKFVAEDLRSR</sequence>
<feature type="compositionally biased region" description="Polar residues" evidence="1">
    <location>
        <begin position="196"/>
        <end position="215"/>
    </location>
</feature>
<comment type="caution">
    <text evidence="2">The sequence shown here is derived from an EMBL/GenBank/DDBJ whole genome shotgun (WGS) entry which is preliminary data.</text>
</comment>
<gene>
    <name evidence="2" type="ORF">LtaPh_3660900</name>
</gene>
<organism evidence="2 3">
    <name type="scientific">Leishmania tarentolae</name>
    <name type="common">Sauroleishmania tarentolae</name>
    <dbReference type="NCBI Taxonomy" id="5689"/>
    <lineage>
        <taxon>Eukaryota</taxon>
        <taxon>Discoba</taxon>
        <taxon>Euglenozoa</taxon>
        <taxon>Kinetoplastea</taxon>
        <taxon>Metakinetoplastina</taxon>
        <taxon>Trypanosomatida</taxon>
        <taxon>Trypanosomatidae</taxon>
        <taxon>Leishmaniinae</taxon>
        <taxon>Leishmania</taxon>
        <taxon>lizard Leishmania</taxon>
    </lineage>
</organism>
<dbReference type="OrthoDB" id="270344at2759"/>
<dbReference type="Pfam" id="PF14421">
    <property type="entry name" value="LmjF365940-deam"/>
    <property type="match status" value="2"/>
</dbReference>
<evidence type="ECO:0000313" key="3">
    <source>
        <dbReference type="Proteomes" id="UP000419144"/>
    </source>
</evidence>
<feature type="region of interest" description="Disordered" evidence="1">
    <location>
        <begin position="192"/>
        <end position="215"/>
    </location>
</feature>